<dbReference type="EMBL" id="CAKOGL010000007">
    <property type="protein sequence ID" value="CAH2088730.1"/>
    <property type="molecule type" value="Genomic_DNA"/>
</dbReference>
<protein>
    <recommendedName>
        <fullName evidence="1">Integrase zinc-binding domain-containing protein</fullName>
    </recommendedName>
</protein>
<dbReference type="AlphaFoldDB" id="A0AAU9TW13"/>
<gene>
    <name evidence="2" type="ORF">EEDITHA_LOCUS4867</name>
</gene>
<accession>A0AAU9TW13</accession>
<dbReference type="Proteomes" id="UP001153954">
    <property type="component" value="Unassembled WGS sequence"/>
</dbReference>
<comment type="caution">
    <text evidence="2">The sequence shown here is derived from an EMBL/GenBank/DDBJ whole genome shotgun (WGS) entry which is preliminary data.</text>
</comment>
<sequence>MYREGKRLAHADFFSRNPLSPNPEKIFDKVEPKQVHATAITKNWLLAEQQRDSDIMKLIGDLTDDNRNEDVAKTYELRSGTLYRKIQRNGKTRCLPVVLRSLHWSIVHSVHEGLVRLGWEETLDKMYDFYWFENMSKFVRKFVENCVTCKVSKSNSGKDQVELHPQ</sequence>
<evidence type="ECO:0000259" key="1">
    <source>
        <dbReference type="Pfam" id="PF17921"/>
    </source>
</evidence>
<evidence type="ECO:0000313" key="2">
    <source>
        <dbReference type="EMBL" id="CAH2088730.1"/>
    </source>
</evidence>
<dbReference type="Gene3D" id="1.10.340.70">
    <property type="match status" value="1"/>
</dbReference>
<feature type="domain" description="Integrase zinc-binding" evidence="1">
    <location>
        <begin position="100"/>
        <end position="154"/>
    </location>
</feature>
<evidence type="ECO:0000313" key="3">
    <source>
        <dbReference type="Proteomes" id="UP001153954"/>
    </source>
</evidence>
<organism evidence="2 3">
    <name type="scientific">Euphydryas editha</name>
    <name type="common">Edith's checkerspot</name>
    <dbReference type="NCBI Taxonomy" id="104508"/>
    <lineage>
        <taxon>Eukaryota</taxon>
        <taxon>Metazoa</taxon>
        <taxon>Ecdysozoa</taxon>
        <taxon>Arthropoda</taxon>
        <taxon>Hexapoda</taxon>
        <taxon>Insecta</taxon>
        <taxon>Pterygota</taxon>
        <taxon>Neoptera</taxon>
        <taxon>Endopterygota</taxon>
        <taxon>Lepidoptera</taxon>
        <taxon>Glossata</taxon>
        <taxon>Ditrysia</taxon>
        <taxon>Papilionoidea</taxon>
        <taxon>Nymphalidae</taxon>
        <taxon>Nymphalinae</taxon>
        <taxon>Euphydryas</taxon>
    </lineage>
</organism>
<name>A0AAU9TW13_EUPED</name>
<dbReference type="Pfam" id="PF17921">
    <property type="entry name" value="Integrase_H2C2"/>
    <property type="match status" value="1"/>
</dbReference>
<reference evidence="2" key="1">
    <citation type="submission" date="2022-03" db="EMBL/GenBank/DDBJ databases">
        <authorList>
            <person name="Tunstrom K."/>
        </authorList>
    </citation>
    <scope>NUCLEOTIDE SEQUENCE</scope>
</reference>
<proteinExistence type="predicted"/>
<dbReference type="InterPro" id="IPR041588">
    <property type="entry name" value="Integrase_H2C2"/>
</dbReference>
<keyword evidence="3" id="KW-1185">Reference proteome</keyword>